<name>A0A1G4BKZ5_9PEZI</name>
<evidence type="ECO:0000313" key="2">
    <source>
        <dbReference type="EMBL" id="OHF02140.1"/>
    </source>
</evidence>
<dbReference type="EMBL" id="MJBS01000014">
    <property type="protein sequence ID" value="OHF02140.1"/>
    <property type="molecule type" value="Genomic_DNA"/>
</dbReference>
<feature type="compositionally biased region" description="Basic and acidic residues" evidence="1">
    <location>
        <begin position="236"/>
        <end position="251"/>
    </location>
</feature>
<evidence type="ECO:0000313" key="3">
    <source>
        <dbReference type="Proteomes" id="UP000176998"/>
    </source>
</evidence>
<gene>
    <name evidence="2" type="ORF">CORC01_02420</name>
</gene>
<accession>A0A1G4BKZ5</accession>
<reference evidence="2 3" key="1">
    <citation type="submission" date="2016-09" db="EMBL/GenBank/DDBJ databases">
        <authorList>
            <person name="Capua I."/>
            <person name="De Benedictis P."/>
            <person name="Joannis T."/>
            <person name="Lombin L.H."/>
            <person name="Cattoli G."/>
        </authorList>
    </citation>
    <scope>NUCLEOTIDE SEQUENCE [LARGE SCALE GENOMIC DNA]</scope>
    <source>
        <strain evidence="2 3">IMI 309357</strain>
    </source>
</reference>
<dbReference type="OrthoDB" id="4843056at2759"/>
<feature type="region of interest" description="Disordered" evidence="1">
    <location>
        <begin position="209"/>
        <end position="272"/>
    </location>
</feature>
<protein>
    <submittedName>
        <fullName evidence="2">Uncharacterized protein</fullName>
    </submittedName>
</protein>
<keyword evidence="3" id="KW-1185">Reference proteome</keyword>
<evidence type="ECO:0000256" key="1">
    <source>
        <dbReference type="SAM" id="MobiDB-lite"/>
    </source>
</evidence>
<dbReference type="GeneID" id="34555580"/>
<proteinExistence type="predicted"/>
<dbReference type="Proteomes" id="UP000176998">
    <property type="component" value="Unassembled WGS sequence"/>
</dbReference>
<dbReference type="AlphaFoldDB" id="A0A1G4BKZ5"/>
<sequence>MSQPAQQPQDPTILTADETLQVAKCCQLVEDESLRKEESDKKTTGEDAAGFRLIDEIDETLKPHTLHVLEPALDYLRKKLPENENTPRVDVVLHLKTIQEISRECQPDSLEATIEAFNNKHSIDSGQGFKLLKFGHRELHDQVHQPEGDAPASIQQHSNETCVEADCIRSSLRCLFGRIVPRSLPGGDTLYDVLPYLPIMVVLRQKGSHEHNDEGIEQPRRRRQDAAVGGNMEPYAQERGRTIPRLHREDATLGENTEVSIEEENESHRRSE</sequence>
<comment type="caution">
    <text evidence="2">The sequence shown here is derived from an EMBL/GenBank/DDBJ whole genome shotgun (WGS) entry which is preliminary data.</text>
</comment>
<dbReference type="RefSeq" id="XP_022479282.1">
    <property type="nucleotide sequence ID" value="XM_022614070.1"/>
</dbReference>
<feature type="compositionally biased region" description="Basic and acidic residues" evidence="1">
    <location>
        <begin position="209"/>
        <end position="219"/>
    </location>
</feature>
<organism evidence="2 3">
    <name type="scientific">Colletotrichum orchidophilum</name>
    <dbReference type="NCBI Taxonomy" id="1209926"/>
    <lineage>
        <taxon>Eukaryota</taxon>
        <taxon>Fungi</taxon>
        <taxon>Dikarya</taxon>
        <taxon>Ascomycota</taxon>
        <taxon>Pezizomycotina</taxon>
        <taxon>Sordariomycetes</taxon>
        <taxon>Hypocreomycetidae</taxon>
        <taxon>Glomerellales</taxon>
        <taxon>Glomerellaceae</taxon>
        <taxon>Colletotrichum</taxon>
    </lineage>
</organism>